<dbReference type="EMBL" id="JADGJH010000590">
    <property type="protein sequence ID" value="KAJ3125792.1"/>
    <property type="molecule type" value="Genomic_DNA"/>
</dbReference>
<evidence type="ECO:0000256" key="5">
    <source>
        <dbReference type="ARBA" id="ARBA00023242"/>
    </source>
</evidence>
<dbReference type="GO" id="GO:0003677">
    <property type="term" value="F:DNA binding"/>
    <property type="evidence" value="ECO:0007669"/>
    <property type="project" value="InterPro"/>
</dbReference>
<reference evidence="8" key="1">
    <citation type="submission" date="2020-05" db="EMBL/GenBank/DDBJ databases">
        <title>Phylogenomic resolution of chytrid fungi.</title>
        <authorList>
            <person name="Stajich J.E."/>
            <person name="Amses K."/>
            <person name="Simmons R."/>
            <person name="Seto K."/>
            <person name="Myers J."/>
            <person name="Bonds A."/>
            <person name="Quandt C.A."/>
            <person name="Barry K."/>
            <person name="Liu P."/>
            <person name="Grigoriev I."/>
            <person name="Longcore J.E."/>
            <person name="James T.Y."/>
        </authorList>
    </citation>
    <scope>NUCLEOTIDE SEQUENCE</scope>
    <source>
        <strain evidence="8">JEL0513</strain>
    </source>
</reference>
<evidence type="ECO:0000256" key="1">
    <source>
        <dbReference type="ARBA" id="ARBA00004123"/>
    </source>
</evidence>
<evidence type="ECO:0000256" key="4">
    <source>
        <dbReference type="ARBA" id="ARBA00022705"/>
    </source>
</evidence>
<evidence type="ECO:0000313" key="8">
    <source>
        <dbReference type="EMBL" id="KAJ3125792.1"/>
    </source>
</evidence>
<accession>A0AAD5T262</accession>
<organism evidence="8 9">
    <name type="scientific">Physocladia obscura</name>
    <dbReference type="NCBI Taxonomy" id="109957"/>
    <lineage>
        <taxon>Eukaryota</taxon>
        <taxon>Fungi</taxon>
        <taxon>Fungi incertae sedis</taxon>
        <taxon>Chytridiomycota</taxon>
        <taxon>Chytridiomycota incertae sedis</taxon>
        <taxon>Chytridiomycetes</taxon>
        <taxon>Chytridiales</taxon>
        <taxon>Chytriomycetaceae</taxon>
        <taxon>Physocladia</taxon>
    </lineage>
</organism>
<keyword evidence="4" id="KW-0235">DNA replication</keyword>
<evidence type="ECO:0000259" key="6">
    <source>
        <dbReference type="Pfam" id="PF04042"/>
    </source>
</evidence>
<comment type="caution">
    <text evidence="8">The sequence shown here is derived from an EMBL/GenBank/DDBJ whole genome shotgun (WGS) entry which is preliminary data.</text>
</comment>
<evidence type="ECO:0000256" key="2">
    <source>
        <dbReference type="ARBA" id="ARBA00007299"/>
    </source>
</evidence>
<protein>
    <recommendedName>
        <fullName evidence="3">DNA polymerase alpha subunit B</fullName>
    </recommendedName>
</protein>
<dbReference type="InterPro" id="IPR007185">
    <property type="entry name" value="DNA_pol_a/d/e_bsu"/>
</dbReference>
<sequence length="795" mass="85765">MLSANKRNGGGQIYNSSENNSELKSQLILEFRSTLDLTQSVKAEMLDRLSEWCCVFGVTAEAIAAKYEAIAANNAANSLSEEPEYILDTLRMRLQSEFDIALQAKTLGQSSFLSIANTASQPFSQQHTQKIFNTDDVMNFVGSAGFNAKAKLRGANSQHAKTMSSGNMTSAASALQRAPIAVPKEYTLTNTSTLTLAPKIQSQTLSHPTVAFKDRPNKGKVEDVFNSHVPLKLNSLNGLRTLNNVEISLPPGQQMDGYRYMFDRLTEKGDLVDSRIQELSLTIDSWIHQNIILKEAALEGDTMDEDVIAVAKRDDDKTPNFRALANPAIPHHTRFYTAGRIVASQSPSDLTSLQSSNSTTQKKVAAVADKLNADNLMLETCRALGGGTRVSIALSDAAVSSGVAFFPGMVVGLSGVNPSGNLVHVDRVYEAPKLGFPTSRIDEILRMYDVGKNGNVNVIVAAGPFSVDGNGLEADYEPLREVVAVVEREAPQVVILCGPFVDEATYAPGKPGYRYAMRTEDVFRKMVAPLIKKMAEVEGTRVIIAPSTRGMESAWVAYPQPPIGSNVSSGVGGDVLRGLGLRELVASGKVILVPNPVQLSINEVLISLSNVDSLMHLSGEEFVRLPATSSTPNTMQSSDKFVRLFKHHLSQRHLYPLSPPPISDLYFALDVTRAYGGAASLQAMPDILILPSMLRACVRNVEGCVCVNPGMVVKGVSGGGNFARICVHPLEVERMKEQIGGIDSGIENGGGGISGKRKAEETDDAVNVTPVASAISDHSLEHSVHSRCRVEIQRI</sequence>
<gene>
    <name evidence="8" type="primary">POLA2</name>
    <name evidence="8" type="ORF">HK100_010593</name>
</gene>
<evidence type="ECO:0000256" key="3">
    <source>
        <dbReference type="ARBA" id="ARBA00018596"/>
    </source>
</evidence>
<keyword evidence="5" id="KW-0539">Nucleus</keyword>
<comment type="subcellular location">
    <subcellularLocation>
        <location evidence="1">Nucleus</location>
    </subcellularLocation>
</comment>
<feature type="domain" description="DNA polymerase alpha subunit B OB" evidence="7">
    <location>
        <begin position="367"/>
        <end position="430"/>
    </location>
</feature>
<dbReference type="Pfam" id="PF04042">
    <property type="entry name" value="DNA_pol_E_B"/>
    <property type="match status" value="1"/>
</dbReference>
<dbReference type="AlphaFoldDB" id="A0AAD5T262"/>
<dbReference type="PANTHER" id="PTHR23061:SF12">
    <property type="entry name" value="DNA POLYMERASE ALPHA SUBUNIT B"/>
    <property type="match status" value="1"/>
</dbReference>
<feature type="domain" description="DNA polymerase alpha/delta/epsilon subunit B" evidence="6">
    <location>
        <begin position="458"/>
        <end position="695"/>
    </location>
</feature>
<comment type="similarity">
    <text evidence="2">Belongs to the DNA polymerase alpha subunit B family.</text>
</comment>
<evidence type="ECO:0000313" key="9">
    <source>
        <dbReference type="Proteomes" id="UP001211907"/>
    </source>
</evidence>
<name>A0AAD5T262_9FUNG</name>
<dbReference type="Proteomes" id="UP001211907">
    <property type="component" value="Unassembled WGS sequence"/>
</dbReference>
<dbReference type="InterPro" id="IPR054300">
    <property type="entry name" value="OB_DPOA2"/>
</dbReference>
<dbReference type="GO" id="GO:0005658">
    <property type="term" value="C:alpha DNA polymerase:primase complex"/>
    <property type="evidence" value="ECO:0007669"/>
    <property type="project" value="TreeGrafter"/>
</dbReference>
<dbReference type="Gene3D" id="3.60.21.60">
    <property type="match status" value="2"/>
</dbReference>
<keyword evidence="9" id="KW-1185">Reference proteome</keyword>
<dbReference type="InterPro" id="IPR016722">
    <property type="entry name" value="DNA_pol_alpha_bsu"/>
</dbReference>
<dbReference type="GO" id="GO:0006270">
    <property type="term" value="P:DNA replication initiation"/>
    <property type="evidence" value="ECO:0007669"/>
    <property type="project" value="TreeGrafter"/>
</dbReference>
<proteinExistence type="inferred from homology"/>
<evidence type="ECO:0000259" key="7">
    <source>
        <dbReference type="Pfam" id="PF22062"/>
    </source>
</evidence>
<dbReference type="PANTHER" id="PTHR23061">
    <property type="entry name" value="DNA POLYMERASE 2 ALPHA 70 KDA SUBUNIT"/>
    <property type="match status" value="1"/>
</dbReference>
<dbReference type="Pfam" id="PF22062">
    <property type="entry name" value="OB_DPOA2"/>
    <property type="match status" value="1"/>
</dbReference>